<protein>
    <submittedName>
        <fullName evidence="4">Protein TRM32</fullName>
    </submittedName>
</protein>
<feature type="region of interest" description="Disordered" evidence="1">
    <location>
        <begin position="284"/>
        <end position="303"/>
    </location>
</feature>
<keyword evidence="3" id="KW-1185">Reference proteome</keyword>
<dbReference type="InterPro" id="IPR025486">
    <property type="entry name" value="DUF4378"/>
</dbReference>
<feature type="compositionally biased region" description="Polar residues" evidence="1">
    <location>
        <begin position="165"/>
        <end position="176"/>
    </location>
</feature>
<evidence type="ECO:0000313" key="4">
    <source>
        <dbReference type="RefSeq" id="XP_056857038.1"/>
    </source>
</evidence>
<accession>A0A9W3CZV0</accession>
<feature type="compositionally biased region" description="Basic and acidic residues" evidence="1">
    <location>
        <begin position="319"/>
        <end position="331"/>
    </location>
</feature>
<feature type="non-terminal residue" evidence="4">
    <location>
        <position position="532"/>
    </location>
</feature>
<dbReference type="RefSeq" id="XP_056857038.1">
    <property type="nucleotide sequence ID" value="XM_057001058.1"/>
</dbReference>
<evidence type="ECO:0000313" key="3">
    <source>
        <dbReference type="Proteomes" id="UP000504610"/>
    </source>
</evidence>
<evidence type="ECO:0000256" key="1">
    <source>
        <dbReference type="SAM" id="MobiDB-lite"/>
    </source>
</evidence>
<feature type="domain" description="DUF4378" evidence="2">
    <location>
        <begin position="389"/>
        <end position="531"/>
    </location>
</feature>
<dbReference type="AlphaFoldDB" id="A0A9W3CZV0"/>
<feature type="compositionally biased region" description="Basic and acidic residues" evidence="1">
    <location>
        <begin position="287"/>
        <end position="297"/>
    </location>
</feature>
<dbReference type="Pfam" id="PF14309">
    <property type="entry name" value="DUF4378"/>
    <property type="match status" value="1"/>
</dbReference>
<dbReference type="GeneID" id="108841874"/>
<dbReference type="PANTHER" id="PTHR47071:SF2">
    <property type="entry name" value="PROTEIN TRM32"/>
    <property type="match status" value="1"/>
</dbReference>
<organism evidence="3 4">
    <name type="scientific">Raphanus sativus</name>
    <name type="common">Radish</name>
    <name type="synonym">Raphanus raphanistrum var. sativus</name>
    <dbReference type="NCBI Taxonomy" id="3726"/>
    <lineage>
        <taxon>Eukaryota</taxon>
        <taxon>Viridiplantae</taxon>
        <taxon>Streptophyta</taxon>
        <taxon>Embryophyta</taxon>
        <taxon>Tracheophyta</taxon>
        <taxon>Spermatophyta</taxon>
        <taxon>Magnoliopsida</taxon>
        <taxon>eudicotyledons</taxon>
        <taxon>Gunneridae</taxon>
        <taxon>Pentapetalae</taxon>
        <taxon>rosids</taxon>
        <taxon>malvids</taxon>
        <taxon>Brassicales</taxon>
        <taxon>Brassicaceae</taxon>
        <taxon>Brassiceae</taxon>
        <taxon>Raphanus</taxon>
    </lineage>
</organism>
<feature type="region of interest" description="Disordered" evidence="1">
    <location>
        <begin position="165"/>
        <end position="188"/>
    </location>
</feature>
<sequence>MGKHMKSESSSPRHGYNHKPGWLAGMLHVFDFHRWRTKNRPICWKTPRTHSLVYEANEQEPFLVSKIDSAEKPTRQLKKMMTTKQVTEYVDFLEILRKEDVSVKILKDPNSEFRKQVHIKSSPRVLPKSGSFPLSRLSSPARIEHKLKENWYAPKQKDTVLTLTVPSESSQGNKPISPSHHGAADDHGFNHAVINGFREIKKMLKNVLRDRKQTKKSKKHTSGSKDGYYHLLEQSFGRKGGDLRSKSLKLSYEEKKSQLRDDNKPQFFRRVSSLSSLEVLGSFLTEPPRDSSTRKSVDSNLGTKESLLLSESPVITENELEKDKEQEERNQENQVDCLSQSILQQEQDSVPSSLDNTAQRTESLLSQGLGLSSLEIDNHEEEDEDAYFCYVKNVLKLSGFLENVYDGEKWHSEEQPLDPSLLYQVDMQEEKEVNKEILFDLVNEAIIETHNQSHIYFPKTFSFAYPNEKRFLDEVWGRVEWSLSGIGAENRDCSLDDIVGRDLTKGDGWMNLRGDTEWLTLELEDLIFDEVL</sequence>
<dbReference type="OrthoDB" id="758104at2759"/>
<reference evidence="4" key="1">
    <citation type="submission" date="2025-08" db="UniProtKB">
        <authorList>
            <consortium name="RefSeq"/>
        </authorList>
    </citation>
    <scope>IDENTIFICATION</scope>
    <source>
        <tissue evidence="4">Leaf</tissue>
    </source>
</reference>
<feature type="region of interest" description="Disordered" evidence="1">
    <location>
        <begin position="308"/>
        <end position="335"/>
    </location>
</feature>
<dbReference type="Proteomes" id="UP000504610">
    <property type="component" value="Unplaced"/>
</dbReference>
<evidence type="ECO:0000259" key="2">
    <source>
        <dbReference type="Pfam" id="PF14309"/>
    </source>
</evidence>
<dbReference type="KEGG" id="rsz:108841874"/>
<dbReference type="InterPro" id="IPR044257">
    <property type="entry name" value="TRM32-like"/>
</dbReference>
<gene>
    <name evidence="4" type="primary">LOC108841874</name>
</gene>
<dbReference type="PANTHER" id="PTHR47071">
    <property type="entry name" value="PROTEIN TRM32"/>
    <property type="match status" value="1"/>
</dbReference>
<proteinExistence type="predicted"/>
<name>A0A9W3CZV0_RAPSA</name>